<name>A0A843V4G0_COLES</name>
<accession>A0A843V4G0</accession>
<evidence type="ECO:0000313" key="1">
    <source>
        <dbReference type="EMBL" id="MQL91091.1"/>
    </source>
</evidence>
<organism evidence="1 2">
    <name type="scientific">Colocasia esculenta</name>
    <name type="common">Wild taro</name>
    <name type="synonym">Arum esculentum</name>
    <dbReference type="NCBI Taxonomy" id="4460"/>
    <lineage>
        <taxon>Eukaryota</taxon>
        <taxon>Viridiplantae</taxon>
        <taxon>Streptophyta</taxon>
        <taxon>Embryophyta</taxon>
        <taxon>Tracheophyta</taxon>
        <taxon>Spermatophyta</taxon>
        <taxon>Magnoliopsida</taxon>
        <taxon>Liliopsida</taxon>
        <taxon>Araceae</taxon>
        <taxon>Aroideae</taxon>
        <taxon>Colocasieae</taxon>
        <taxon>Colocasia</taxon>
    </lineage>
</organism>
<dbReference type="AlphaFoldDB" id="A0A843V4G0"/>
<sequence length="248" mass="27595">MGYSQNTTGSIKGRNGSVRAGYQNARIEAVGFRTRRVALSRLALRTRPIGPSRCQVLGLIGPVVWAHSTPKFIVCERDKEGRRVLNATALNAAFLLPPRGSGCLHVRRVSRAGRPLDVSPRKPTLRGEGAAGFWVRLGVGERFWESSHREDCAWSGGNTGGLLFFMFFEEIKEEVLNLTAGAFFAGYPSAALDVMTQVMCRLDNLKLEQDMLLHQFEEYWEAMTDAARELYHGTDEVQQPQPAEVILI</sequence>
<comment type="caution">
    <text evidence="1">The sequence shown here is derived from an EMBL/GenBank/DDBJ whole genome shotgun (WGS) entry which is preliminary data.</text>
</comment>
<reference evidence="1" key="1">
    <citation type="submission" date="2017-07" db="EMBL/GenBank/DDBJ databases">
        <title>Taro Niue Genome Assembly and Annotation.</title>
        <authorList>
            <person name="Atibalentja N."/>
            <person name="Keating K."/>
            <person name="Fields C.J."/>
        </authorList>
    </citation>
    <scope>NUCLEOTIDE SEQUENCE</scope>
    <source>
        <strain evidence="1">Niue_2</strain>
        <tissue evidence="1">Leaf</tissue>
    </source>
</reference>
<dbReference type="Proteomes" id="UP000652761">
    <property type="component" value="Unassembled WGS sequence"/>
</dbReference>
<proteinExistence type="predicted"/>
<protein>
    <submittedName>
        <fullName evidence="1">Uncharacterized protein</fullName>
    </submittedName>
</protein>
<evidence type="ECO:0000313" key="2">
    <source>
        <dbReference type="Proteomes" id="UP000652761"/>
    </source>
</evidence>
<gene>
    <name evidence="1" type="ORF">Taro_023695</name>
</gene>
<keyword evidence="2" id="KW-1185">Reference proteome</keyword>
<dbReference type="EMBL" id="NMUH01001302">
    <property type="protein sequence ID" value="MQL91091.1"/>
    <property type="molecule type" value="Genomic_DNA"/>
</dbReference>